<feature type="domain" description="RNA polymerase sigma-70 region 2" evidence="5">
    <location>
        <begin position="33"/>
        <end position="100"/>
    </location>
</feature>
<feature type="domain" description="RNA polymerase sigma factor 70 region 4 type 2" evidence="6">
    <location>
        <begin position="131"/>
        <end position="180"/>
    </location>
</feature>
<keyword evidence="3" id="KW-0731">Sigma factor</keyword>
<dbReference type="Pfam" id="PF08281">
    <property type="entry name" value="Sigma70_r4_2"/>
    <property type="match status" value="1"/>
</dbReference>
<proteinExistence type="inferred from homology"/>
<dbReference type="PANTHER" id="PTHR43133">
    <property type="entry name" value="RNA POLYMERASE ECF-TYPE SIGMA FACTO"/>
    <property type="match status" value="1"/>
</dbReference>
<dbReference type="NCBIfam" id="TIGR02985">
    <property type="entry name" value="Sig70_bacteroi1"/>
    <property type="match status" value="1"/>
</dbReference>
<dbReference type="InterPro" id="IPR036388">
    <property type="entry name" value="WH-like_DNA-bd_sf"/>
</dbReference>
<keyword evidence="8" id="KW-1185">Reference proteome</keyword>
<dbReference type="Proteomes" id="UP000236731">
    <property type="component" value="Unassembled WGS sequence"/>
</dbReference>
<dbReference type="Gene3D" id="1.10.1740.10">
    <property type="match status" value="1"/>
</dbReference>
<keyword evidence="4" id="KW-0804">Transcription</keyword>
<evidence type="ECO:0000256" key="2">
    <source>
        <dbReference type="ARBA" id="ARBA00023015"/>
    </source>
</evidence>
<gene>
    <name evidence="7" type="ORF">SAMN05421877_104192</name>
</gene>
<dbReference type="InterPro" id="IPR013249">
    <property type="entry name" value="RNA_pol_sigma70_r4_t2"/>
</dbReference>
<dbReference type="EMBL" id="FNUT01000004">
    <property type="protein sequence ID" value="SEG03824.1"/>
    <property type="molecule type" value="Genomic_DNA"/>
</dbReference>
<dbReference type="InterPro" id="IPR007627">
    <property type="entry name" value="RNA_pol_sigma70_r2"/>
</dbReference>
<comment type="similarity">
    <text evidence="1">Belongs to the sigma-70 factor family. ECF subfamily.</text>
</comment>
<protein>
    <submittedName>
        <fullName evidence="7">RNA polymerase sigma-70 factor, ECF subfamily</fullName>
    </submittedName>
</protein>
<dbReference type="InterPro" id="IPR039425">
    <property type="entry name" value="RNA_pol_sigma-70-like"/>
</dbReference>
<evidence type="ECO:0000256" key="3">
    <source>
        <dbReference type="ARBA" id="ARBA00023082"/>
    </source>
</evidence>
<dbReference type="InterPro" id="IPR014284">
    <property type="entry name" value="RNA_pol_sigma-70_dom"/>
</dbReference>
<dbReference type="AlphaFoldDB" id="A0A1H5WWH3"/>
<dbReference type="CDD" id="cd06171">
    <property type="entry name" value="Sigma70_r4"/>
    <property type="match status" value="1"/>
</dbReference>
<dbReference type="SUPFAM" id="SSF88946">
    <property type="entry name" value="Sigma2 domain of RNA polymerase sigma factors"/>
    <property type="match status" value="1"/>
</dbReference>
<dbReference type="Gene3D" id="1.10.10.10">
    <property type="entry name" value="Winged helix-like DNA-binding domain superfamily/Winged helix DNA-binding domain"/>
    <property type="match status" value="1"/>
</dbReference>
<dbReference type="InterPro" id="IPR014327">
    <property type="entry name" value="RNA_pol_sigma70_bacteroid"/>
</dbReference>
<dbReference type="InterPro" id="IPR013324">
    <property type="entry name" value="RNA_pol_sigma_r3/r4-like"/>
</dbReference>
<reference evidence="8" key="1">
    <citation type="submission" date="2016-10" db="EMBL/GenBank/DDBJ databases">
        <authorList>
            <person name="Varghese N."/>
            <person name="Submissions S."/>
        </authorList>
    </citation>
    <scope>NUCLEOTIDE SEQUENCE [LARGE SCALE GENOMIC DNA]</scope>
    <source>
        <strain evidence="8">DSM 22361</strain>
    </source>
</reference>
<evidence type="ECO:0000259" key="5">
    <source>
        <dbReference type="Pfam" id="PF04542"/>
    </source>
</evidence>
<dbReference type="Pfam" id="PF04542">
    <property type="entry name" value="Sigma70_r2"/>
    <property type="match status" value="1"/>
</dbReference>
<dbReference type="SUPFAM" id="SSF88659">
    <property type="entry name" value="Sigma3 and sigma4 domains of RNA polymerase sigma factors"/>
    <property type="match status" value="1"/>
</dbReference>
<organism evidence="7 8">
    <name type="scientific">Sphingobacterium lactis</name>
    <dbReference type="NCBI Taxonomy" id="797291"/>
    <lineage>
        <taxon>Bacteria</taxon>
        <taxon>Pseudomonadati</taxon>
        <taxon>Bacteroidota</taxon>
        <taxon>Sphingobacteriia</taxon>
        <taxon>Sphingobacteriales</taxon>
        <taxon>Sphingobacteriaceae</taxon>
        <taxon>Sphingobacterium</taxon>
    </lineage>
</organism>
<evidence type="ECO:0000256" key="4">
    <source>
        <dbReference type="ARBA" id="ARBA00023163"/>
    </source>
</evidence>
<evidence type="ECO:0000313" key="8">
    <source>
        <dbReference type="Proteomes" id="UP000236731"/>
    </source>
</evidence>
<evidence type="ECO:0000313" key="7">
    <source>
        <dbReference type="EMBL" id="SEG03824.1"/>
    </source>
</evidence>
<dbReference type="GO" id="GO:0003677">
    <property type="term" value="F:DNA binding"/>
    <property type="evidence" value="ECO:0007669"/>
    <property type="project" value="InterPro"/>
</dbReference>
<sequence>MRYCWRIIHKNQFVLFNRASYLKMSNINIDRELFGKYYKALCYYAWDMVKDTDVAEDLVQDAFTAYWNHRDEVANEEQSIKAFLYSSIRNAVFNRSRHQKVVDKYFSRLGLTELEEADYDRKIITAEFYAELNRILSTLPTGCRQVFHLSYMEELSNQQVADELHISINTVKTQKQRALKVIRQNLNPEFMVLFLTLYFC</sequence>
<dbReference type="PANTHER" id="PTHR43133:SF46">
    <property type="entry name" value="RNA POLYMERASE SIGMA-70 FACTOR ECF SUBFAMILY"/>
    <property type="match status" value="1"/>
</dbReference>
<accession>A0A1H5WWH3</accession>
<dbReference type="GO" id="GO:0016987">
    <property type="term" value="F:sigma factor activity"/>
    <property type="evidence" value="ECO:0007669"/>
    <property type="project" value="UniProtKB-KW"/>
</dbReference>
<dbReference type="GO" id="GO:0006352">
    <property type="term" value="P:DNA-templated transcription initiation"/>
    <property type="evidence" value="ECO:0007669"/>
    <property type="project" value="InterPro"/>
</dbReference>
<dbReference type="InterPro" id="IPR013325">
    <property type="entry name" value="RNA_pol_sigma_r2"/>
</dbReference>
<evidence type="ECO:0000259" key="6">
    <source>
        <dbReference type="Pfam" id="PF08281"/>
    </source>
</evidence>
<name>A0A1H5WWH3_9SPHI</name>
<keyword evidence="2" id="KW-0805">Transcription regulation</keyword>
<evidence type="ECO:0000256" key="1">
    <source>
        <dbReference type="ARBA" id="ARBA00010641"/>
    </source>
</evidence>
<dbReference type="NCBIfam" id="TIGR02937">
    <property type="entry name" value="sigma70-ECF"/>
    <property type="match status" value="1"/>
</dbReference>